<dbReference type="SUPFAM" id="SSF55486">
    <property type="entry name" value="Metalloproteases ('zincins'), catalytic domain"/>
    <property type="match status" value="1"/>
</dbReference>
<feature type="chain" id="PRO_5040497791" description="Peptidase M13 N-terminal domain-containing protein" evidence="1">
    <location>
        <begin position="17"/>
        <end position="132"/>
    </location>
</feature>
<dbReference type="AlphaFoldDB" id="A0A9P1N3Z1"/>
<protein>
    <recommendedName>
        <fullName evidence="4">Peptidase M13 N-terminal domain-containing protein</fullName>
    </recommendedName>
</protein>
<evidence type="ECO:0000313" key="3">
    <source>
        <dbReference type="Proteomes" id="UP001152747"/>
    </source>
</evidence>
<evidence type="ECO:0000256" key="1">
    <source>
        <dbReference type="SAM" id="SignalP"/>
    </source>
</evidence>
<comment type="caution">
    <text evidence="2">The sequence shown here is derived from an EMBL/GenBank/DDBJ whole genome shotgun (WGS) entry which is preliminary data.</text>
</comment>
<dbReference type="EMBL" id="CANHGI010000004">
    <property type="protein sequence ID" value="CAI5447055.1"/>
    <property type="molecule type" value="Genomic_DNA"/>
</dbReference>
<keyword evidence="1" id="KW-0732">Signal</keyword>
<proteinExistence type="predicted"/>
<organism evidence="2 3">
    <name type="scientific">Caenorhabditis angaria</name>
    <dbReference type="NCBI Taxonomy" id="860376"/>
    <lineage>
        <taxon>Eukaryota</taxon>
        <taxon>Metazoa</taxon>
        <taxon>Ecdysozoa</taxon>
        <taxon>Nematoda</taxon>
        <taxon>Chromadorea</taxon>
        <taxon>Rhabditida</taxon>
        <taxon>Rhabditina</taxon>
        <taxon>Rhabditomorpha</taxon>
        <taxon>Rhabditoidea</taxon>
        <taxon>Rhabditidae</taxon>
        <taxon>Peloderinae</taxon>
        <taxon>Caenorhabditis</taxon>
    </lineage>
</organism>
<feature type="signal peptide" evidence="1">
    <location>
        <begin position="1"/>
        <end position="16"/>
    </location>
</feature>
<reference evidence="2" key="1">
    <citation type="submission" date="2022-11" db="EMBL/GenBank/DDBJ databases">
        <authorList>
            <person name="Kikuchi T."/>
        </authorList>
    </citation>
    <scope>NUCLEOTIDE SEQUENCE</scope>
    <source>
        <strain evidence="2">PS1010</strain>
    </source>
</reference>
<evidence type="ECO:0000313" key="2">
    <source>
        <dbReference type="EMBL" id="CAI5447055.1"/>
    </source>
</evidence>
<keyword evidence="3" id="KW-1185">Reference proteome</keyword>
<dbReference type="Proteomes" id="UP001152747">
    <property type="component" value="Unassembled WGS sequence"/>
</dbReference>
<evidence type="ECO:0008006" key="4">
    <source>
        <dbReference type="Google" id="ProtNLM"/>
    </source>
</evidence>
<name>A0A9P1N3Z1_9PELO</name>
<sequence>MFQFLTIFLFFSTTFALKYDILKVLEDNIDENIEPCDNFYRHVCKKRQPNLTNPTITEHLNKIYYNDLLELEKNVIPFKLQRLVHLTRYLAWNPNITMMFEHELKSLYIQRCENDKPEALEFLKLLQEFFRS</sequence>
<dbReference type="OrthoDB" id="6480277at2759"/>
<accession>A0A9P1N3Z1</accession>
<gene>
    <name evidence="2" type="ORF">CAMP_LOCUS9692</name>
</gene>